<dbReference type="EMBL" id="KE747824">
    <property type="protein sequence ID" value="RMZ70032.1"/>
    <property type="molecule type" value="Genomic_DNA"/>
</dbReference>
<accession>A0A3M7M6C2</accession>
<organism evidence="1 2">
    <name type="scientific">Pyrenophora seminiperda CCB06</name>
    <dbReference type="NCBI Taxonomy" id="1302712"/>
    <lineage>
        <taxon>Eukaryota</taxon>
        <taxon>Fungi</taxon>
        <taxon>Dikarya</taxon>
        <taxon>Ascomycota</taxon>
        <taxon>Pezizomycotina</taxon>
        <taxon>Dothideomycetes</taxon>
        <taxon>Pleosporomycetidae</taxon>
        <taxon>Pleosporales</taxon>
        <taxon>Pleosporineae</taxon>
        <taxon>Pleosporaceae</taxon>
        <taxon>Pyrenophora</taxon>
    </lineage>
</organism>
<dbReference type="Proteomes" id="UP000265663">
    <property type="component" value="Unassembled WGS sequence"/>
</dbReference>
<evidence type="ECO:0000313" key="1">
    <source>
        <dbReference type="EMBL" id="RMZ70032.1"/>
    </source>
</evidence>
<sequence>MSPLGESRLAVPFWSRRSRSASLPGPLILRNWFLGVFSSKSERRLRRYVSHASYKVPLSIVTLIHHRNSTILLDFGYTLVQAKKRTWPLVEIETPSSVWPQLIEFSRDLWAPPKSPGFPQVHKGRNRREAVSWCHQIRYVPSSPEWEEQLYANIGKGIVS</sequence>
<protein>
    <submittedName>
        <fullName evidence="1">Uncharacterized protein</fullName>
    </submittedName>
</protein>
<gene>
    <name evidence="1" type="ORF">GMOD_00000067</name>
</gene>
<dbReference type="AlphaFoldDB" id="A0A3M7M6C2"/>
<evidence type="ECO:0000313" key="2">
    <source>
        <dbReference type="Proteomes" id="UP000265663"/>
    </source>
</evidence>
<keyword evidence="2" id="KW-1185">Reference proteome</keyword>
<proteinExistence type="predicted"/>
<reference evidence="1 2" key="1">
    <citation type="journal article" date="2014" name="PLoS ONE">
        <title>De novo Genome Assembly of the Fungal Plant Pathogen Pyrenophora semeniperda.</title>
        <authorList>
            <person name="Soliai M.M."/>
            <person name="Meyer S.E."/>
            <person name="Udall J.A."/>
            <person name="Elzinga D.E."/>
            <person name="Hermansen R.A."/>
            <person name="Bodily P.M."/>
            <person name="Hart A.A."/>
            <person name="Coleman C.E."/>
        </authorList>
    </citation>
    <scope>NUCLEOTIDE SEQUENCE [LARGE SCALE GENOMIC DNA]</scope>
    <source>
        <strain evidence="1 2">CCB06</strain>
        <tissue evidence="1">Mycelium</tissue>
    </source>
</reference>
<name>A0A3M7M6C2_9PLEO</name>